<dbReference type="OrthoDB" id="42638at2759"/>
<feature type="chain" id="PRO_5029915453" description="Sialate O-acetylesterase domain-containing protein" evidence="1">
    <location>
        <begin position="20"/>
        <end position="531"/>
    </location>
</feature>
<sequence length="531" mass="59241">MQLILIITALALKSQLISCEFRFANSYGSNMVLQRAPLSANVWGFGEEGQKVEVTVTNAQHEVQQTKDTTVKKDWNGNAVWSVKLSPMKAGGPYNVTAKSNNVQIVLSNLLFGDVWLCSGQSNMQFTVGMSTTADEEIASAQNHSDIRLFSLNQFASEKPLQDFDLNNVLLKWSVASKDTVGGPAWKYFSALCWMYGRRLYDQYKIPIGLVDSDWGGTCAEAWSSPEALAKCGLKKNSVQTRGDRVRLKRDVLVERTVYEDSNVDPNSYSVLWNSMIRPFLNMTIKGAIWYQGEHNTIVNKDYYACVFPEMINNWRKKWFEGTDGSTDQMFPFGFAQLATVGADFSSKRPDFAKIRYEQTANYGYVPNQQQQNVFMAVAMDLPDDKSPFGSIHPRDKATVADRLVLGARALVYGESSINFQGPIMDTCSLFNYGGNFGIKVAFRNAEKGIQVKGPTGFEVKASGSTEWTPAEIISPSDDHQSILLSLPFEPSLNVTMVRYAWSQTPCEYKKCAVYSIENDLPSPPGVCFIP</sequence>
<dbReference type="GO" id="GO:0001681">
    <property type="term" value="F:sialate O-acetylesterase activity"/>
    <property type="evidence" value="ECO:0007669"/>
    <property type="project" value="InterPro"/>
</dbReference>
<keyword evidence="3" id="KW-1185">Reference proteome</keyword>
<keyword evidence="1" id="KW-0732">Signal</keyword>
<accession>A0A7M6DK57</accession>
<dbReference type="EnsemblMetazoa" id="CLYHEMT013701.1">
    <property type="protein sequence ID" value="CLYHEMP013701.1"/>
    <property type="gene ID" value="CLYHEMG013701"/>
</dbReference>
<proteinExistence type="predicted"/>
<organism evidence="2 3">
    <name type="scientific">Clytia hemisphaerica</name>
    <dbReference type="NCBI Taxonomy" id="252671"/>
    <lineage>
        <taxon>Eukaryota</taxon>
        <taxon>Metazoa</taxon>
        <taxon>Cnidaria</taxon>
        <taxon>Hydrozoa</taxon>
        <taxon>Hydroidolina</taxon>
        <taxon>Leptothecata</taxon>
        <taxon>Obeliida</taxon>
        <taxon>Clytiidae</taxon>
        <taxon>Clytia</taxon>
    </lineage>
</organism>
<evidence type="ECO:0000256" key="1">
    <source>
        <dbReference type="SAM" id="SignalP"/>
    </source>
</evidence>
<dbReference type="InterPro" id="IPR036514">
    <property type="entry name" value="SGNH_hydro_sf"/>
</dbReference>
<dbReference type="InterPro" id="IPR039329">
    <property type="entry name" value="SIAE"/>
</dbReference>
<evidence type="ECO:0008006" key="4">
    <source>
        <dbReference type="Google" id="ProtNLM"/>
    </source>
</evidence>
<dbReference type="Proteomes" id="UP000594262">
    <property type="component" value="Unplaced"/>
</dbReference>
<dbReference type="PANTHER" id="PTHR22901">
    <property type="entry name" value="SIALATE O-ACETYLESTERASE"/>
    <property type="match status" value="1"/>
</dbReference>
<evidence type="ECO:0000313" key="3">
    <source>
        <dbReference type="Proteomes" id="UP000594262"/>
    </source>
</evidence>
<dbReference type="Gene3D" id="3.40.50.1110">
    <property type="entry name" value="SGNH hydrolase"/>
    <property type="match status" value="1"/>
</dbReference>
<protein>
    <recommendedName>
        <fullName evidence="4">Sialate O-acetylesterase domain-containing protein</fullName>
    </recommendedName>
</protein>
<feature type="signal peptide" evidence="1">
    <location>
        <begin position="1"/>
        <end position="19"/>
    </location>
</feature>
<dbReference type="GeneID" id="136814101"/>
<evidence type="ECO:0000313" key="2">
    <source>
        <dbReference type="EnsemblMetazoa" id="CLYHEMP013701.1"/>
    </source>
</evidence>
<dbReference type="PANTHER" id="PTHR22901:SF0">
    <property type="entry name" value="SIALATE O-ACETYLESTERASE"/>
    <property type="match status" value="1"/>
</dbReference>
<dbReference type="GO" id="GO:0005975">
    <property type="term" value="P:carbohydrate metabolic process"/>
    <property type="evidence" value="ECO:0007669"/>
    <property type="project" value="TreeGrafter"/>
</dbReference>
<dbReference type="RefSeq" id="XP_066926705.1">
    <property type="nucleotide sequence ID" value="XM_067070604.1"/>
</dbReference>
<name>A0A7M6DK57_9CNID</name>
<reference evidence="2" key="1">
    <citation type="submission" date="2021-01" db="UniProtKB">
        <authorList>
            <consortium name="EnsemblMetazoa"/>
        </authorList>
    </citation>
    <scope>IDENTIFICATION</scope>
</reference>
<dbReference type="AlphaFoldDB" id="A0A7M6DK57"/>
<dbReference type="SUPFAM" id="SSF52266">
    <property type="entry name" value="SGNH hydrolase"/>
    <property type="match status" value="1"/>
</dbReference>